<evidence type="ECO:0000313" key="5">
    <source>
        <dbReference type="Proteomes" id="UP000198706"/>
    </source>
</evidence>
<reference evidence="4 5" key="1">
    <citation type="submission" date="2016-10" db="EMBL/GenBank/DDBJ databases">
        <authorList>
            <person name="de Groot N.N."/>
        </authorList>
    </citation>
    <scope>NUCLEOTIDE SEQUENCE [LARGE SCALE GENOMIC DNA]</scope>
    <source>
        <strain evidence="4 5">JCM 21544</strain>
    </source>
</reference>
<name>A0A1G8VJJ2_9PSED</name>
<evidence type="ECO:0000313" key="4">
    <source>
        <dbReference type="EMBL" id="SDJ65320.1"/>
    </source>
</evidence>
<dbReference type="EMBL" id="FNFD01000002">
    <property type="protein sequence ID" value="SDJ65320.1"/>
    <property type="molecule type" value="Genomic_DNA"/>
</dbReference>
<keyword evidence="2" id="KW-0560">Oxidoreductase</keyword>
<organism evidence="4 5">
    <name type="scientific">Pseudomonas indica</name>
    <dbReference type="NCBI Taxonomy" id="137658"/>
    <lineage>
        <taxon>Bacteria</taxon>
        <taxon>Pseudomonadati</taxon>
        <taxon>Pseudomonadota</taxon>
        <taxon>Gammaproteobacteria</taxon>
        <taxon>Pseudomonadales</taxon>
        <taxon>Pseudomonadaceae</taxon>
        <taxon>Pseudomonas</taxon>
    </lineage>
</organism>
<dbReference type="GO" id="GO:0055130">
    <property type="term" value="P:D-alanine catabolic process"/>
    <property type="evidence" value="ECO:0007669"/>
    <property type="project" value="TreeGrafter"/>
</dbReference>
<keyword evidence="5" id="KW-1185">Reference proteome</keyword>
<dbReference type="InterPro" id="IPR006076">
    <property type="entry name" value="FAD-dep_OxRdtase"/>
</dbReference>
<feature type="domain" description="FAD dependent oxidoreductase" evidence="3">
    <location>
        <begin position="4"/>
        <end position="399"/>
    </location>
</feature>
<evidence type="ECO:0000256" key="1">
    <source>
        <dbReference type="ARBA" id="ARBA00009410"/>
    </source>
</evidence>
<dbReference type="STRING" id="137658.SAMN05216186_102228"/>
<dbReference type="NCBIfam" id="NF001933">
    <property type="entry name" value="PRK00711.1"/>
    <property type="match status" value="1"/>
</dbReference>
<evidence type="ECO:0000259" key="3">
    <source>
        <dbReference type="Pfam" id="PF01266"/>
    </source>
</evidence>
<protein>
    <submittedName>
        <fullName evidence="4">D-amino-acid dehydrogenase</fullName>
    </submittedName>
</protein>
<dbReference type="RefSeq" id="WP_084334969.1">
    <property type="nucleotide sequence ID" value="NZ_FNFD01000002.1"/>
</dbReference>
<dbReference type="PANTHER" id="PTHR13847">
    <property type="entry name" value="SARCOSINE DEHYDROGENASE-RELATED"/>
    <property type="match status" value="1"/>
</dbReference>
<dbReference type="SUPFAM" id="SSF51905">
    <property type="entry name" value="FAD/NAD(P)-binding domain"/>
    <property type="match status" value="1"/>
</dbReference>
<dbReference type="Proteomes" id="UP000198706">
    <property type="component" value="Unassembled WGS sequence"/>
</dbReference>
<comment type="similarity">
    <text evidence="1">Belongs to the DadA oxidoreductase family.</text>
</comment>
<dbReference type="PANTHER" id="PTHR13847:SF280">
    <property type="entry name" value="D-AMINO ACID DEHYDROGENASE"/>
    <property type="match status" value="1"/>
</dbReference>
<dbReference type="Gene3D" id="3.50.50.60">
    <property type="entry name" value="FAD/NAD(P)-binding domain"/>
    <property type="match status" value="2"/>
</dbReference>
<dbReference type="Gene3D" id="3.30.9.10">
    <property type="entry name" value="D-Amino Acid Oxidase, subunit A, domain 2"/>
    <property type="match status" value="1"/>
</dbReference>
<proteinExistence type="inferred from homology"/>
<dbReference type="AlphaFoldDB" id="A0A1G8VJJ2"/>
<dbReference type="GO" id="GO:0005886">
    <property type="term" value="C:plasma membrane"/>
    <property type="evidence" value="ECO:0007669"/>
    <property type="project" value="TreeGrafter"/>
</dbReference>
<gene>
    <name evidence="4" type="ORF">SAMN05216186_102228</name>
</gene>
<accession>A0A1G8VJJ2</accession>
<sequence length="420" mass="45076">MSKHVAIVGGGVVGLATAYALVREGHEVSLCDSHAQVAQETSFANGGQLSYRYVSPLADAGVPFKALAWMLQGDAAPLKFHLRLEPRQWRWCLSFLAACRSSVNRRNTGHLLRLALHSQQVLAQWRAQDGLGDFAWRSNGKLVVYRNAASLRQAAGKLSEAAGQRLLDAAQCLALEPALEGMGGQLAGGIYSADDEVADCLRFCQVLEQRLQASGRYRRLGGRPATGFEQASGRIRALRLGDESIAADAFVLAAGNRSAGLARSLGLHLPIYPLKGYSLTLPLAQDAIAPEVSVTDFDHKVVYARLDRQFRVAAMVDIGARDAHPSARRLSALRRLGERTFPHAGDYRQAEAWAGLRPCTPQGTPLLGATALSNLWLNSGHGSLGFTLACASGQILSELISGRASPISLEGLSLPQCHSR</sequence>
<evidence type="ECO:0000256" key="2">
    <source>
        <dbReference type="ARBA" id="ARBA00023002"/>
    </source>
</evidence>
<dbReference type="InterPro" id="IPR036188">
    <property type="entry name" value="FAD/NAD-bd_sf"/>
</dbReference>
<dbReference type="SUPFAM" id="SSF54373">
    <property type="entry name" value="FAD-linked reductases, C-terminal domain"/>
    <property type="match status" value="1"/>
</dbReference>
<dbReference type="Pfam" id="PF01266">
    <property type="entry name" value="DAO"/>
    <property type="match status" value="1"/>
</dbReference>
<dbReference type="GO" id="GO:0005737">
    <property type="term" value="C:cytoplasm"/>
    <property type="evidence" value="ECO:0007669"/>
    <property type="project" value="TreeGrafter"/>
</dbReference>
<dbReference type="GO" id="GO:0008718">
    <property type="term" value="F:D-amino-acid dehydrogenase activity"/>
    <property type="evidence" value="ECO:0007669"/>
    <property type="project" value="TreeGrafter"/>
</dbReference>